<evidence type="ECO:0000313" key="2">
    <source>
        <dbReference type="Proteomes" id="UP001430953"/>
    </source>
</evidence>
<protein>
    <submittedName>
        <fullName evidence="1">Uncharacterized protein</fullName>
    </submittedName>
</protein>
<dbReference type="AlphaFoldDB" id="A0AAW2FAI5"/>
<keyword evidence="2" id="KW-1185">Reference proteome</keyword>
<evidence type="ECO:0000313" key="1">
    <source>
        <dbReference type="EMBL" id="KAL0111217.1"/>
    </source>
</evidence>
<sequence length="75" mass="8603">MIALSLARIANSLLNRETRRNWVSRKRRACVSSGRTRNRPILTLPRISFEISHNLAAKFSESILFYVTPSEASDR</sequence>
<proteinExistence type="predicted"/>
<name>A0AAW2FAI5_9HYME</name>
<dbReference type="EMBL" id="JADYXP020000013">
    <property type="protein sequence ID" value="KAL0111217.1"/>
    <property type="molecule type" value="Genomic_DNA"/>
</dbReference>
<comment type="caution">
    <text evidence="1">The sequence shown here is derived from an EMBL/GenBank/DDBJ whole genome shotgun (WGS) entry which is preliminary data.</text>
</comment>
<reference evidence="1 2" key="1">
    <citation type="submission" date="2023-03" db="EMBL/GenBank/DDBJ databases">
        <title>High recombination rates correlate with genetic variation in Cardiocondyla obscurior ants.</title>
        <authorList>
            <person name="Errbii M."/>
        </authorList>
    </citation>
    <scope>NUCLEOTIDE SEQUENCE [LARGE SCALE GENOMIC DNA]</scope>
    <source>
        <strain evidence="1">Alpha-2009</strain>
        <tissue evidence="1">Whole body</tissue>
    </source>
</reference>
<organism evidence="1 2">
    <name type="scientific">Cardiocondyla obscurior</name>
    <dbReference type="NCBI Taxonomy" id="286306"/>
    <lineage>
        <taxon>Eukaryota</taxon>
        <taxon>Metazoa</taxon>
        <taxon>Ecdysozoa</taxon>
        <taxon>Arthropoda</taxon>
        <taxon>Hexapoda</taxon>
        <taxon>Insecta</taxon>
        <taxon>Pterygota</taxon>
        <taxon>Neoptera</taxon>
        <taxon>Endopterygota</taxon>
        <taxon>Hymenoptera</taxon>
        <taxon>Apocrita</taxon>
        <taxon>Aculeata</taxon>
        <taxon>Formicoidea</taxon>
        <taxon>Formicidae</taxon>
        <taxon>Myrmicinae</taxon>
        <taxon>Cardiocondyla</taxon>
    </lineage>
</organism>
<accession>A0AAW2FAI5</accession>
<dbReference type="Proteomes" id="UP001430953">
    <property type="component" value="Unassembled WGS sequence"/>
</dbReference>
<gene>
    <name evidence="1" type="ORF">PUN28_012845</name>
</gene>